<dbReference type="EnsemblPlants" id="AVESA.00010b.r2.6AG1063380.1">
    <property type="protein sequence ID" value="AVESA.00010b.r2.6AG1063380.1.CDS.1"/>
    <property type="gene ID" value="AVESA.00010b.r2.6AG1063380"/>
</dbReference>
<name>A0ACD5YY75_AVESA</name>
<organism evidence="1 2">
    <name type="scientific">Avena sativa</name>
    <name type="common">Oat</name>
    <dbReference type="NCBI Taxonomy" id="4498"/>
    <lineage>
        <taxon>Eukaryota</taxon>
        <taxon>Viridiplantae</taxon>
        <taxon>Streptophyta</taxon>
        <taxon>Embryophyta</taxon>
        <taxon>Tracheophyta</taxon>
        <taxon>Spermatophyta</taxon>
        <taxon>Magnoliopsida</taxon>
        <taxon>Liliopsida</taxon>
        <taxon>Poales</taxon>
        <taxon>Poaceae</taxon>
        <taxon>BOP clade</taxon>
        <taxon>Pooideae</taxon>
        <taxon>Poodae</taxon>
        <taxon>Poeae</taxon>
        <taxon>Poeae Chloroplast Group 1 (Aveneae type)</taxon>
        <taxon>Aveninae</taxon>
        <taxon>Avena</taxon>
    </lineage>
</organism>
<dbReference type="Proteomes" id="UP001732700">
    <property type="component" value="Chromosome 6A"/>
</dbReference>
<reference evidence="1" key="1">
    <citation type="submission" date="2021-05" db="EMBL/GenBank/DDBJ databases">
        <authorList>
            <person name="Scholz U."/>
            <person name="Mascher M."/>
            <person name="Fiebig A."/>
        </authorList>
    </citation>
    <scope>NUCLEOTIDE SEQUENCE [LARGE SCALE GENOMIC DNA]</scope>
</reference>
<protein>
    <submittedName>
        <fullName evidence="1">Uncharacterized protein</fullName>
    </submittedName>
</protein>
<accession>A0ACD5YY75</accession>
<sequence>MAHRVMALSLVSGHNLKDVNVFSRVEVYALGSVCGDPRTLKKTKTDRDGARHPTWGSDDTFWFPVPPTADVAYGSGACLHVLLRTERLFSFGDRDVGEVYIPLAELLAGACDSGAATEWQRASYQVRKVQCAGAGHRGTLKVAYRFGPVMPPLVPDNAYQPPPWQYYHPAPHAYPTRYQTGTKYIRKNSSFAQGHGTAPAIAGGVAV</sequence>
<evidence type="ECO:0000313" key="2">
    <source>
        <dbReference type="Proteomes" id="UP001732700"/>
    </source>
</evidence>
<keyword evidence="2" id="KW-1185">Reference proteome</keyword>
<reference evidence="1" key="2">
    <citation type="submission" date="2025-09" db="UniProtKB">
        <authorList>
            <consortium name="EnsemblPlants"/>
        </authorList>
    </citation>
    <scope>IDENTIFICATION</scope>
</reference>
<proteinExistence type="predicted"/>
<evidence type="ECO:0000313" key="1">
    <source>
        <dbReference type="EnsemblPlants" id="AVESA.00010b.r2.6AG1063380.1.CDS.1"/>
    </source>
</evidence>